<dbReference type="InterPro" id="IPR050808">
    <property type="entry name" value="Phage_Integrase"/>
</dbReference>
<dbReference type="Pfam" id="PF00589">
    <property type="entry name" value="Phage_integrase"/>
    <property type="match status" value="1"/>
</dbReference>
<evidence type="ECO:0000256" key="3">
    <source>
        <dbReference type="ARBA" id="ARBA00023172"/>
    </source>
</evidence>
<evidence type="ECO:0000313" key="5">
    <source>
        <dbReference type="EMBL" id="NBC38014.1"/>
    </source>
</evidence>
<dbReference type="SUPFAM" id="SSF56349">
    <property type="entry name" value="DNA breaking-rejoining enzymes"/>
    <property type="match status" value="1"/>
</dbReference>
<dbReference type="PANTHER" id="PTHR30629:SF2">
    <property type="entry name" value="PROPHAGE INTEGRASE INTS-RELATED"/>
    <property type="match status" value="1"/>
</dbReference>
<evidence type="ECO:0000256" key="2">
    <source>
        <dbReference type="ARBA" id="ARBA00022908"/>
    </source>
</evidence>
<proteinExistence type="inferred from homology"/>
<evidence type="ECO:0000256" key="1">
    <source>
        <dbReference type="ARBA" id="ARBA00008857"/>
    </source>
</evidence>
<feature type="domain" description="Tyr recombinase" evidence="4">
    <location>
        <begin position="161"/>
        <end position="334"/>
    </location>
</feature>
<dbReference type="PANTHER" id="PTHR30629">
    <property type="entry name" value="PROPHAGE INTEGRASE"/>
    <property type="match status" value="1"/>
</dbReference>
<dbReference type="CDD" id="cd00796">
    <property type="entry name" value="INT_Rci_Hp1_C"/>
    <property type="match status" value="1"/>
</dbReference>
<dbReference type="EMBL" id="JAAAPO010000008">
    <property type="protein sequence ID" value="NBC38014.1"/>
    <property type="molecule type" value="Genomic_DNA"/>
</dbReference>
<dbReference type="InterPro" id="IPR002104">
    <property type="entry name" value="Integrase_catalytic"/>
</dbReference>
<protein>
    <submittedName>
        <fullName evidence="5">Tyrosine-type recombinase/integrase</fullName>
    </submittedName>
</protein>
<keyword evidence="6" id="KW-1185">Reference proteome</keyword>
<name>A0ABW9XHT9_9SPHN</name>
<evidence type="ECO:0000313" key="6">
    <source>
        <dbReference type="Proteomes" id="UP000753724"/>
    </source>
</evidence>
<dbReference type="Proteomes" id="UP000753724">
    <property type="component" value="Unassembled WGS sequence"/>
</dbReference>
<keyword evidence="2" id="KW-0229">DNA integration</keyword>
<dbReference type="Gene3D" id="1.10.443.10">
    <property type="entry name" value="Intergrase catalytic core"/>
    <property type="match status" value="1"/>
</dbReference>
<comment type="similarity">
    <text evidence="1">Belongs to the 'phage' integrase family.</text>
</comment>
<dbReference type="InterPro" id="IPR013762">
    <property type="entry name" value="Integrase-like_cat_sf"/>
</dbReference>
<reference evidence="6" key="1">
    <citation type="submission" date="2020-01" db="EMBL/GenBank/DDBJ databases">
        <title>Sphingomonas sp. strain CSW-10.</title>
        <authorList>
            <person name="Chen W.-M."/>
        </authorList>
    </citation>
    <scope>NUCLEOTIDE SEQUENCE [LARGE SCALE GENOMIC DNA]</scope>
    <source>
        <strain evidence="6">FSY-8</strain>
    </source>
</reference>
<sequence>MPEPYSIGKLTRKRADGTDYWSYCIIWWNERKRQRISLGTTDRLTAEAKARQAWCTLRPALDLNTVGAVVNAYLGTDDAPRPVPDRKRKAEAWQAAQTYWANMAIDAIDESSSLAYPAWRQRSANTVRQELSLVRTALNWAAGQKLTPSAPKVTLPPMPESKVEHLTKAQFRAFLAGCATPHVRLFAMLAVTTGGRKSAILEAKWTQVDFERALFSLNPEGRRQNSKYRATVPLNELILPALRDAHKVATTGYIIEHKGEPLADIKKGIGAAARRSGLKVHPHMFRHSAAVWMAEDRVPMPEIASFLGHRDINVTTRVYARYHPDYLRTASQSLSW</sequence>
<dbReference type="RefSeq" id="WP_161720630.1">
    <property type="nucleotide sequence ID" value="NZ_JAAAPO010000008.1"/>
</dbReference>
<comment type="caution">
    <text evidence="5">The sequence shown here is derived from an EMBL/GenBank/DDBJ whole genome shotgun (WGS) entry which is preliminary data.</text>
</comment>
<accession>A0ABW9XHT9</accession>
<organism evidence="5 6">
    <name type="scientific">Novosphingobium ovatum</name>
    <dbReference type="NCBI Taxonomy" id="1908523"/>
    <lineage>
        <taxon>Bacteria</taxon>
        <taxon>Pseudomonadati</taxon>
        <taxon>Pseudomonadota</taxon>
        <taxon>Alphaproteobacteria</taxon>
        <taxon>Sphingomonadales</taxon>
        <taxon>Sphingomonadaceae</taxon>
        <taxon>Novosphingobium</taxon>
    </lineage>
</organism>
<gene>
    <name evidence="5" type="ORF">GTZ99_15775</name>
</gene>
<dbReference type="PROSITE" id="PS51898">
    <property type="entry name" value="TYR_RECOMBINASE"/>
    <property type="match status" value="1"/>
</dbReference>
<dbReference type="InterPro" id="IPR011010">
    <property type="entry name" value="DNA_brk_join_enz"/>
</dbReference>
<keyword evidence="3" id="KW-0233">DNA recombination</keyword>
<evidence type="ECO:0000259" key="4">
    <source>
        <dbReference type="PROSITE" id="PS51898"/>
    </source>
</evidence>